<dbReference type="EMBL" id="QGMZ01000028">
    <property type="protein sequence ID" value="PWR71906.1"/>
    <property type="molecule type" value="Genomic_DNA"/>
</dbReference>
<dbReference type="Proteomes" id="UP000245934">
    <property type="component" value="Unassembled WGS sequence"/>
</dbReference>
<dbReference type="AlphaFoldDB" id="A0A2V2N2G4"/>
<accession>A0A2V2N2G4</accession>
<protein>
    <submittedName>
        <fullName evidence="1">Uncharacterized protein</fullName>
    </submittedName>
</protein>
<sequence>MISNYLMLIHDYIIKISDFTKEEYENFLSDEKTQNTVMVDVMYCSCSTVGFERYLFSQNIDLIISYFVLFTHQK</sequence>
<gene>
    <name evidence="1" type="ORF">DLD82_12880</name>
</gene>
<evidence type="ECO:0000313" key="1">
    <source>
        <dbReference type="EMBL" id="PWR71906.1"/>
    </source>
</evidence>
<keyword evidence="2" id="KW-1185">Reference proteome</keyword>
<comment type="caution">
    <text evidence="1">The sequence shown here is derived from an EMBL/GenBank/DDBJ whole genome shotgun (WGS) entry which is preliminary data.</text>
</comment>
<organism evidence="1 2">
    <name type="scientific">Methanospirillum stamsii</name>
    <dbReference type="NCBI Taxonomy" id="1277351"/>
    <lineage>
        <taxon>Archaea</taxon>
        <taxon>Methanobacteriati</taxon>
        <taxon>Methanobacteriota</taxon>
        <taxon>Stenosarchaea group</taxon>
        <taxon>Methanomicrobia</taxon>
        <taxon>Methanomicrobiales</taxon>
        <taxon>Methanospirillaceae</taxon>
        <taxon>Methanospirillum</taxon>
    </lineage>
</organism>
<proteinExistence type="predicted"/>
<name>A0A2V2N2G4_9EURY</name>
<evidence type="ECO:0000313" key="2">
    <source>
        <dbReference type="Proteomes" id="UP000245934"/>
    </source>
</evidence>
<reference evidence="1 2" key="1">
    <citation type="submission" date="2018-05" db="EMBL/GenBank/DDBJ databases">
        <title>Draft genome of Methanospirillum stamsii Pt1.</title>
        <authorList>
            <person name="Dueholm M.S."/>
            <person name="Nielsen P.H."/>
            <person name="Bakmann L.F."/>
            <person name="Otzen D.E."/>
        </authorList>
    </citation>
    <scope>NUCLEOTIDE SEQUENCE [LARGE SCALE GENOMIC DNA]</scope>
    <source>
        <strain evidence="1 2">Pt1</strain>
    </source>
</reference>